<sequence length="304" mass="33090">MNLLNRRALAYVAGHPMDFTVQCLKGFRANQGLLLAGAVAYYSLLSILPLLMLAVVALSHIIAQDELLAAVGRYLNWLVPGQAQPIVAEVAHFLEHRDLVGGVLVVTMLFFSSLAFTVLENAMCVIFKHRVEIRRRHFLISAVMPYCYILSLGAGMLLVTLVAGSLQVLGQESVQLFGYSWSLNGVSGVLLYLLGLAGEVLVLSSIYLVMPVGRLSLSHALIGGVTAALLWEIARRILVWYFSTLSQVNVVYGSMTTAIIVMFSLEIGATLLLFGAQVISEFERAGREAPKQAPKPLVTETISK</sequence>
<comment type="subcellular location">
    <subcellularLocation>
        <location evidence="1">Cell membrane</location>
        <topology evidence="1">Multi-pass membrane protein</topology>
    </subcellularLocation>
</comment>
<organism evidence="7 8">
    <name type="scientific">Duganella levis</name>
    <dbReference type="NCBI Taxonomy" id="2692169"/>
    <lineage>
        <taxon>Bacteria</taxon>
        <taxon>Pseudomonadati</taxon>
        <taxon>Pseudomonadota</taxon>
        <taxon>Betaproteobacteria</taxon>
        <taxon>Burkholderiales</taxon>
        <taxon>Oxalobacteraceae</taxon>
        <taxon>Telluria group</taxon>
        <taxon>Duganella</taxon>
    </lineage>
</organism>
<accession>A0ABW9VZK5</accession>
<keyword evidence="8" id="KW-1185">Reference proteome</keyword>
<feature type="transmembrane region" description="Helical" evidence="6">
    <location>
        <begin position="250"/>
        <end position="274"/>
    </location>
</feature>
<evidence type="ECO:0000256" key="4">
    <source>
        <dbReference type="ARBA" id="ARBA00022989"/>
    </source>
</evidence>
<keyword evidence="2" id="KW-1003">Cell membrane</keyword>
<protein>
    <submittedName>
        <fullName evidence="7">YihY family inner membrane protein</fullName>
    </submittedName>
</protein>
<evidence type="ECO:0000256" key="1">
    <source>
        <dbReference type="ARBA" id="ARBA00004651"/>
    </source>
</evidence>
<feature type="transmembrane region" description="Helical" evidence="6">
    <location>
        <begin position="33"/>
        <end position="63"/>
    </location>
</feature>
<gene>
    <name evidence="7" type="ORF">GTP69_11980</name>
</gene>
<dbReference type="PANTHER" id="PTHR30213:SF0">
    <property type="entry name" value="UPF0761 MEMBRANE PROTEIN YIHY"/>
    <property type="match status" value="1"/>
</dbReference>
<dbReference type="Proteomes" id="UP000642144">
    <property type="component" value="Unassembled WGS sequence"/>
</dbReference>
<evidence type="ECO:0000313" key="7">
    <source>
        <dbReference type="EMBL" id="MYN27129.1"/>
    </source>
</evidence>
<dbReference type="EMBL" id="WWCT01000008">
    <property type="protein sequence ID" value="MYN27129.1"/>
    <property type="molecule type" value="Genomic_DNA"/>
</dbReference>
<evidence type="ECO:0000256" key="2">
    <source>
        <dbReference type="ARBA" id="ARBA00022475"/>
    </source>
</evidence>
<keyword evidence="4 6" id="KW-1133">Transmembrane helix</keyword>
<feature type="transmembrane region" description="Helical" evidence="6">
    <location>
        <begin position="103"/>
        <end position="127"/>
    </location>
</feature>
<evidence type="ECO:0000313" key="8">
    <source>
        <dbReference type="Proteomes" id="UP000642144"/>
    </source>
</evidence>
<name>A0ABW9VZK5_9BURK</name>
<evidence type="ECO:0000256" key="3">
    <source>
        <dbReference type="ARBA" id="ARBA00022692"/>
    </source>
</evidence>
<keyword evidence="3 6" id="KW-0812">Transmembrane</keyword>
<evidence type="ECO:0000256" key="6">
    <source>
        <dbReference type="SAM" id="Phobius"/>
    </source>
</evidence>
<feature type="transmembrane region" description="Helical" evidence="6">
    <location>
        <begin position="217"/>
        <end position="238"/>
    </location>
</feature>
<dbReference type="InterPro" id="IPR017039">
    <property type="entry name" value="Virul_fac_BrkB"/>
</dbReference>
<comment type="caution">
    <text evidence="7">The sequence shown here is derived from an EMBL/GenBank/DDBJ whole genome shotgun (WGS) entry which is preliminary data.</text>
</comment>
<proteinExistence type="predicted"/>
<keyword evidence="5 6" id="KW-0472">Membrane</keyword>
<feature type="transmembrane region" description="Helical" evidence="6">
    <location>
        <begin position="189"/>
        <end position="210"/>
    </location>
</feature>
<dbReference type="PIRSF" id="PIRSF035875">
    <property type="entry name" value="RNase_BN"/>
    <property type="match status" value="1"/>
</dbReference>
<dbReference type="RefSeq" id="WP_161055119.1">
    <property type="nucleotide sequence ID" value="NZ_WWCT01000008.1"/>
</dbReference>
<dbReference type="PANTHER" id="PTHR30213">
    <property type="entry name" value="INNER MEMBRANE PROTEIN YHJD"/>
    <property type="match status" value="1"/>
</dbReference>
<reference evidence="7 8" key="1">
    <citation type="submission" date="2019-12" db="EMBL/GenBank/DDBJ databases">
        <title>Novel species isolated from a subtropical stream in China.</title>
        <authorList>
            <person name="Lu H."/>
        </authorList>
    </citation>
    <scope>NUCLEOTIDE SEQUENCE [LARGE SCALE GENOMIC DNA]</scope>
    <source>
        <strain evidence="7 8">CY42W</strain>
    </source>
</reference>
<dbReference type="NCBIfam" id="TIGR00765">
    <property type="entry name" value="yihY_not_rbn"/>
    <property type="match status" value="1"/>
</dbReference>
<feature type="transmembrane region" description="Helical" evidence="6">
    <location>
        <begin position="148"/>
        <end position="169"/>
    </location>
</feature>
<dbReference type="Pfam" id="PF03631">
    <property type="entry name" value="Virul_fac_BrkB"/>
    <property type="match status" value="1"/>
</dbReference>
<evidence type="ECO:0000256" key="5">
    <source>
        <dbReference type="ARBA" id="ARBA00023136"/>
    </source>
</evidence>